<evidence type="ECO:0000256" key="1">
    <source>
        <dbReference type="SAM" id="Phobius"/>
    </source>
</evidence>
<dbReference type="PANTHER" id="PTHR11161">
    <property type="entry name" value="O-ACYLTRANSFERASE"/>
    <property type="match status" value="1"/>
</dbReference>
<dbReference type="AlphaFoldDB" id="A0A2N0BIT7"/>
<feature type="transmembrane region" description="Helical" evidence="1">
    <location>
        <begin position="20"/>
        <end position="36"/>
    </location>
</feature>
<dbReference type="GO" id="GO:0016747">
    <property type="term" value="F:acyltransferase activity, transferring groups other than amino-acyl groups"/>
    <property type="evidence" value="ECO:0007669"/>
    <property type="project" value="InterPro"/>
</dbReference>
<feature type="transmembrane region" description="Helical" evidence="1">
    <location>
        <begin position="354"/>
        <end position="381"/>
    </location>
</feature>
<keyword evidence="3" id="KW-0808">Transferase</keyword>
<dbReference type="EMBL" id="NPEF02000001">
    <property type="protein sequence ID" value="MDV6234369.1"/>
    <property type="molecule type" value="Genomic_DNA"/>
</dbReference>
<organism evidence="4">
    <name type="scientific">Leptospira ellisii</name>
    <dbReference type="NCBI Taxonomy" id="2023197"/>
    <lineage>
        <taxon>Bacteria</taxon>
        <taxon>Pseudomonadati</taxon>
        <taxon>Spirochaetota</taxon>
        <taxon>Spirochaetia</taxon>
        <taxon>Leptospirales</taxon>
        <taxon>Leptospiraceae</taxon>
        <taxon>Leptospira</taxon>
    </lineage>
</organism>
<evidence type="ECO:0000313" key="5">
    <source>
        <dbReference type="Proteomes" id="UP000232122"/>
    </source>
</evidence>
<evidence type="ECO:0000313" key="3">
    <source>
        <dbReference type="EMBL" id="MDV6234369.1"/>
    </source>
</evidence>
<accession>A0A2N0BIT7</accession>
<accession>A0A2N0BDB4</accession>
<feature type="transmembrane region" description="Helical" evidence="1">
    <location>
        <begin position="262"/>
        <end position="286"/>
    </location>
</feature>
<keyword evidence="1" id="KW-0472">Membrane</keyword>
<dbReference type="OrthoDB" id="9767863at2"/>
<evidence type="ECO:0000313" key="4">
    <source>
        <dbReference type="EMBL" id="PJZ94527.1"/>
    </source>
</evidence>
<dbReference type="Pfam" id="PF01757">
    <property type="entry name" value="Acyl_transf_3"/>
    <property type="match status" value="1"/>
</dbReference>
<dbReference type="Proteomes" id="UP000232122">
    <property type="component" value="Unassembled WGS sequence"/>
</dbReference>
<dbReference type="PANTHER" id="PTHR11161:SF12">
    <property type="entry name" value="ACYLTRANSFERASE 3 DOMAIN-CONTAINING PROTEIN-RELATED"/>
    <property type="match status" value="1"/>
</dbReference>
<dbReference type="EMBL" id="NPEF01000012">
    <property type="protein sequence ID" value="PJZ94527.1"/>
    <property type="molecule type" value="Genomic_DNA"/>
</dbReference>
<gene>
    <name evidence="3" type="ORF">CH379_001835</name>
    <name evidence="4" type="ORF">CH379_02240</name>
</gene>
<feature type="domain" description="Acyltransferase 3" evidence="2">
    <location>
        <begin position="18"/>
        <end position="373"/>
    </location>
</feature>
<dbReference type="EC" id="2.3.-.-" evidence="3"/>
<sequence length="395" mass="46163">MKAAFLSIFEKRTWEKDSLNGLRAISMISIFVFHLSDPIRHQLPQEDAILNIFISNLTSSVDLFFILSGFLIYGVLYRGWEKTGTLSFKEFYVNRSLRIFPAYYFFVFLTLGVNKLYLKMAQASPDPNIQALIPSYKETIDRWIYDALYISNYKTSSHFHTWSLSLEEQFYLVFPLICYFILFKLSKKPRLIFLTALYASAALIRYFVYQSNAGNQPYHLFDLLFHRPAHTRFDSIVAGILTFELYKNWNLVPEKHDRIREWFFLVPGIVFLAIASFVPYSFSVYYTVFRFNFSNLGYAMVLTASIHNLSWIGKFLSLRIFTPLARISYGTYLWHIVAIFAVSTQLGLSSDRAVSWISFGKALVFGFFYALLFALFSYMAVEFPFLNLKNRLKKD</sequence>
<proteinExistence type="predicted"/>
<keyword evidence="1" id="KW-1133">Transmembrane helix</keyword>
<reference evidence="4" key="1">
    <citation type="submission" date="2017-07" db="EMBL/GenBank/DDBJ databases">
        <title>Leptospira spp. isolated from tropical soils.</title>
        <authorList>
            <person name="Thibeaux R."/>
            <person name="Iraola G."/>
            <person name="Ferres I."/>
            <person name="Bierque E."/>
            <person name="Girault D."/>
            <person name="Soupe-Gilbert M.-E."/>
            <person name="Picardeau M."/>
            <person name="Goarant C."/>
        </authorList>
    </citation>
    <scope>NUCLEOTIDE SEQUENCE [LARGE SCALE GENOMIC DNA]</scope>
    <source>
        <strain evidence="4">ATI7-C-A5</strain>
    </source>
</reference>
<feature type="transmembrane region" description="Helical" evidence="1">
    <location>
        <begin position="329"/>
        <end position="348"/>
    </location>
</feature>
<name>A0A2N0BIT7_9LEPT</name>
<feature type="transmembrane region" description="Helical" evidence="1">
    <location>
        <begin position="298"/>
        <end position="317"/>
    </location>
</feature>
<evidence type="ECO:0000259" key="2">
    <source>
        <dbReference type="Pfam" id="PF01757"/>
    </source>
</evidence>
<dbReference type="RefSeq" id="WP_100747488.1">
    <property type="nucleotide sequence ID" value="NZ_NPEF02000001.1"/>
</dbReference>
<keyword evidence="5" id="KW-1185">Reference proteome</keyword>
<feature type="transmembrane region" description="Helical" evidence="1">
    <location>
        <begin position="48"/>
        <end position="76"/>
    </location>
</feature>
<feature type="transmembrane region" description="Helical" evidence="1">
    <location>
        <begin position="169"/>
        <end position="185"/>
    </location>
</feature>
<keyword evidence="1" id="KW-0812">Transmembrane</keyword>
<keyword evidence="3" id="KW-0012">Acyltransferase</keyword>
<dbReference type="InterPro" id="IPR052728">
    <property type="entry name" value="O2_lipid_transport_reg"/>
</dbReference>
<feature type="transmembrane region" description="Helical" evidence="1">
    <location>
        <begin position="192"/>
        <end position="209"/>
    </location>
</feature>
<reference evidence="3" key="3">
    <citation type="submission" date="2023-10" db="EMBL/GenBank/DDBJ databases">
        <authorList>
            <person name="Picardeau M."/>
            <person name="Thibeaux R."/>
        </authorList>
    </citation>
    <scope>NUCLEOTIDE SEQUENCE</scope>
    <source>
        <strain evidence="3">ATI7-C-A5</strain>
    </source>
</reference>
<protein>
    <submittedName>
        <fullName evidence="3">Acyltransferase</fullName>
        <ecNumber evidence="3">2.3.-.-</ecNumber>
    </submittedName>
</protein>
<reference evidence="3 5" key="2">
    <citation type="journal article" date="2018" name="Microb. Genom.">
        <title>Deciphering the unexplored Leptospira diversity from soils uncovers genomic evolution to virulence.</title>
        <authorList>
            <person name="Thibeaux R."/>
            <person name="Iraola G."/>
            <person name="Ferres I."/>
            <person name="Bierque E."/>
            <person name="Girault D."/>
            <person name="Soupe-Gilbert M.E."/>
            <person name="Picardeau M."/>
            <person name="Goarant C."/>
        </authorList>
    </citation>
    <scope>NUCLEOTIDE SEQUENCE [LARGE SCALE GENOMIC DNA]</scope>
    <source>
        <strain evidence="3 5">ATI7-C-A5</strain>
    </source>
</reference>
<dbReference type="InterPro" id="IPR002656">
    <property type="entry name" value="Acyl_transf_3_dom"/>
</dbReference>
<comment type="caution">
    <text evidence="4">The sequence shown here is derived from an EMBL/GenBank/DDBJ whole genome shotgun (WGS) entry which is preliminary data.</text>
</comment>
<feature type="transmembrane region" description="Helical" evidence="1">
    <location>
        <begin position="97"/>
        <end position="118"/>
    </location>
</feature>